<keyword evidence="3" id="KW-0804">Transcription</keyword>
<dbReference type="Gene3D" id="1.10.10.60">
    <property type="entry name" value="Homeodomain-like"/>
    <property type="match status" value="2"/>
</dbReference>
<dbReference type="Proteomes" id="UP000008630">
    <property type="component" value="Chromosome"/>
</dbReference>
<dbReference type="SUPFAM" id="SSF46689">
    <property type="entry name" value="Homeodomain-like"/>
    <property type="match status" value="1"/>
</dbReference>
<dbReference type="SMART" id="SM00342">
    <property type="entry name" value="HTH_ARAC"/>
    <property type="match status" value="1"/>
</dbReference>
<proteinExistence type="predicted"/>
<accession>E6SQX7</accession>
<dbReference type="PRINTS" id="PR00032">
    <property type="entry name" value="HTHARAC"/>
</dbReference>
<evidence type="ECO:0000259" key="4">
    <source>
        <dbReference type="PROSITE" id="PS01124"/>
    </source>
</evidence>
<dbReference type="PANTHER" id="PTHR43280:SF32">
    <property type="entry name" value="TRANSCRIPTIONAL REGULATORY PROTEIN"/>
    <property type="match status" value="1"/>
</dbReference>
<keyword evidence="6" id="KW-1185">Reference proteome</keyword>
<keyword evidence="2" id="KW-0238">DNA-binding</keyword>
<dbReference type="eggNOG" id="COG2207">
    <property type="taxonomic scope" value="Bacteria"/>
</dbReference>
<dbReference type="Pfam" id="PF12833">
    <property type="entry name" value="HTH_18"/>
    <property type="match status" value="1"/>
</dbReference>
<sequence>MNGIRKINTIHAYNEYMGVETLHPLVSVIDMSKCTLREFHRMNYGLYGIFLKDVMCGPLRYGINYYDYQKGTIVAVAPGQIFGVESEGPIQPKGWALVFHPDLIYGTELGRTIKDYTFFSYDANEALHISEKEREIIEQCFVNILTELNREIDKHTNSLIARSIGMLLDYCMRYYDRQFITRGKVNKDVLTRFENLLDEYFESGRLCIEGVPSVSYCAGKVFLSPNYFGDMIKKETGKTAQEYIQLKIIDRAKQLLAEDVLSVNEIAEELGFKYSTHFTRLFRKCEGMSPSEYRRSC</sequence>
<gene>
    <name evidence="5" type="ordered locus">Bache_3120</name>
</gene>
<feature type="domain" description="HTH araC/xylS-type" evidence="4">
    <location>
        <begin position="191"/>
        <end position="296"/>
    </location>
</feature>
<dbReference type="PROSITE" id="PS01124">
    <property type="entry name" value="HTH_ARAC_FAMILY_2"/>
    <property type="match status" value="1"/>
</dbReference>
<dbReference type="RefSeq" id="WP_013548633.1">
    <property type="nucleotide sequence ID" value="NC_014933.1"/>
</dbReference>
<dbReference type="KEGG" id="bhl:Bache_3120"/>
<name>E6SQX7_BACT6</name>
<reference key="1">
    <citation type="submission" date="2010-11" db="EMBL/GenBank/DDBJ databases">
        <title>The complete genome of Bacteroides helcogenes P 36-108.</title>
        <authorList>
            <consortium name="US DOE Joint Genome Institute (JGI-PGF)"/>
            <person name="Lucas S."/>
            <person name="Copeland A."/>
            <person name="Lapidus A."/>
            <person name="Bruce D."/>
            <person name="Goodwin L."/>
            <person name="Pitluck S."/>
            <person name="Kyrpides N."/>
            <person name="Mavromatis K."/>
            <person name="Ivanova N."/>
            <person name="Zeytun A."/>
            <person name="Brettin T."/>
            <person name="Detter J.C."/>
            <person name="Tapia R."/>
            <person name="Han C."/>
            <person name="Land M."/>
            <person name="Hauser L."/>
            <person name="Markowitz V."/>
            <person name="Cheng J.-F."/>
            <person name="Hugenholtz P."/>
            <person name="Woyke T."/>
            <person name="Wu D."/>
            <person name="Gronow S."/>
            <person name="Wellnitz S."/>
            <person name="Brambilla E."/>
            <person name="Klenk H.-P."/>
            <person name="Eisen J.A."/>
        </authorList>
    </citation>
    <scope>NUCLEOTIDE SEQUENCE</scope>
    <source>
        <strain>P 36-108</strain>
    </source>
</reference>
<dbReference type="OrthoDB" id="2600165at2"/>
<dbReference type="PANTHER" id="PTHR43280">
    <property type="entry name" value="ARAC-FAMILY TRANSCRIPTIONAL REGULATOR"/>
    <property type="match status" value="1"/>
</dbReference>
<evidence type="ECO:0000313" key="5">
    <source>
        <dbReference type="EMBL" id="ADV45046.1"/>
    </source>
</evidence>
<dbReference type="PATRIC" id="fig|693979.3.peg.3269"/>
<reference evidence="5 6" key="2">
    <citation type="journal article" date="2011" name="Stand. Genomic Sci.">
        <title>Complete genome sequence of Bacteroides helcogenes type strain (P 36-108).</title>
        <authorList>
            <person name="Pati A."/>
            <person name="Gronow S."/>
            <person name="Zeytun A."/>
            <person name="Lapidus A."/>
            <person name="Nolan M."/>
            <person name="Hammon N."/>
            <person name="Deshpande S."/>
            <person name="Cheng J.F."/>
            <person name="Tapia R."/>
            <person name="Han C."/>
            <person name="Goodwin L."/>
            <person name="Pitluck S."/>
            <person name="Liolios K."/>
            <person name="Pagani I."/>
            <person name="Ivanova N."/>
            <person name="Mavromatis K."/>
            <person name="Chen A."/>
            <person name="Palaniappan K."/>
            <person name="Land M."/>
            <person name="Hauser L."/>
            <person name="Chang Y.J."/>
            <person name="Jeffries C.D."/>
            <person name="Detter J.C."/>
            <person name="Brambilla E."/>
            <person name="Rohde M."/>
            <person name="Goker M."/>
            <person name="Woyke T."/>
            <person name="Bristow J."/>
            <person name="Eisen J.A."/>
            <person name="Markowitz V."/>
            <person name="Hugenholtz P."/>
            <person name="Kyrpides N.C."/>
            <person name="Klenk H.P."/>
            <person name="Lucas S."/>
        </authorList>
    </citation>
    <scope>NUCLEOTIDE SEQUENCE [LARGE SCALE GENOMIC DNA]</scope>
    <source>
        <strain evidence="6">ATCC 35417 / DSM 20613 / JCM 6297 / CCUG 15421 / P 36-108</strain>
    </source>
</reference>
<dbReference type="GO" id="GO:0003700">
    <property type="term" value="F:DNA-binding transcription factor activity"/>
    <property type="evidence" value="ECO:0007669"/>
    <property type="project" value="InterPro"/>
</dbReference>
<dbReference type="EMBL" id="CP002352">
    <property type="protein sequence ID" value="ADV45046.1"/>
    <property type="molecule type" value="Genomic_DNA"/>
</dbReference>
<dbReference type="GO" id="GO:0043565">
    <property type="term" value="F:sequence-specific DNA binding"/>
    <property type="evidence" value="ECO:0007669"/>
    <property type="project" value="InterPro"/>
</dbReference>
<evidence type="ECO:0000256" key="1">
    <source>
        <dbReference type="ARBA" id="ARBA00023015"/>
    </source>
</evidence>
<keyword evidence="1" id="KW-0805">Transcription regulation</keyword>
<evidence type="ECO:0000256" key="3">
    <source>
        <dbReference type="ARBA" id="ARBA00023163"/>
    </source>
</evidence>
<dbReference type="InterPro" id="IPR009057">
    <property type="entry name" value="Homeodomain-like_sf"/>
</dbReference>
<dbReference type="InterPro" id="IPR018060">
    <property type="entry name" value="HTH_AraC"/>
</dbReference>
<evidence type="ECO:0000256" key="2">
    <source>
        <dbReference type="ARBA" id="ARBA00023125"/>
    </source>
</evidence>
<dbReference type="HOGENOM" id="CLU_000445_88_11_10"/>
<protein>
    <submittedName>
        <fullName evidence="5">Transcriptional regulator, AraC family</fullName>
    </submittedName>
</protein>
<dbReference type="STRING" id="693979.Bache_3120"/>
<dbReference type="AlphaFoldDB" id="E6SQX7"/>
<dbReference type="InterPro" id="IPR020449">
    <property type="entry name" value="Tscrpt_reg_AraC-type_HTH"/>
</dbReference>
<evidence type="ECO:0000313" key="6">
    <source>
        <dbReference type="Proteomes" id="UP000008630"/>
    </source>
</evidence>
<organism evidence="5 6">
    <name type="scientific">Bacteroides helcogenes (strain ATCC 35417 / DSM 20613 / JCM 6297 / CCUG 15421 / P 36-108)</name>
    <dbReference type="NCBI Taxonomy" id="693979"/>
    <lineage>
        <taxon>Bacteria</taxon>
        <taxon>Pseudomonadati</taxon>
        <taxon>Bacteroidota</taxon>
        <taxon>Bacteroidia</taxon>
        <taxon>Bacteroidales</taxon>
        <taxon>Bacteroidaceae</taxon>
        <taxon>Bacteroides</taxon>
    </lineage>
</organism>